<evidence type="ECO:0000313" key="2">
    <source>
        <dbReference type="EMBL" id="EAR15964.1"/>
    </source>
</evidence>
<sequence>MRALALVLALLVGAGAWAQRKPRIKGNRNPVKISESLPPFKYLRLEDDLEVRIRQQGSDGYELRVDDNLVDVLQFQVQDSTLVISSFYDITGSRALDITVFFRELSGVEVLAGKLIGEAEFNADLFSIRTEGAAGAELRLRASLCDVTLAGNSRADLNIRAESLVVRMAERSDATIYTDSDTISAELGDNADLTLEGIGDHAVLRLSGESGLSARKLVAGILEANLSGATTARIHAGTSLILDASGQSRTYLYGEPAVTLRRFADRAELHKEPD</sequence>
<dbReference type="Pfam" id="PF10988">
    <property type="entry name" value="DUF2807"/>
    <property type="match status" value="1"/>
</dbReference>
<reference evidence="2 3" key="1">
    <citation type="journal article" date="2009" name="J. Bacteriol.">
        <title>Complete genome sequence of Robiginitalea biformata HTCC2501.</title>
        <authorList>
            <person name="Oh H.M."/>
            <person name="Giovannoni S.J."/>
            <person name="Lee K."/>
            <person name="Ferriera S."/>
            <person name="Johnson J."/>
            <person name="Cho J.C."/>
        </authorList>
    </citation>
    <scope>NUCLEOTIDE SEQUENCE [LARGE SCALE GENOMIC DNA]</scope>
    <source>
        <strain evidence="3">ATCC BAA-864 / HTCC2501 / KCTC 12146</strain>
    </source>
</reference>
<proteinExistence type="predicted"/>
<dbReference type="KEGG" id="rbi:RB2501_03680"/>
<dbReference type="AlphaFoldDB" id="A4CGA6"/>
<dbReference type="eggNOG" id="COG1664">
    <property type="taxonomic scope" value="Bacteria"/>
</dbReference>
<organism evidence="2 3">
    <name type="scientific">Robiginitalea biformata (strain ATCC BAA-864 / DSM 15991 / KCTC 12146 / HTCC2501)</name>
    <dbReference type="NCBI Taxonomy" id="313596"/>
    <lineage>
        <taxon>Bacteria</taxon>
        <taxon>Pseudomonadati</taxon>
        <taxon>Bacteroidota</taxon>
        <taxon>Flavobacteriia</taxon>
        <taxon>Flavobacteriales</taxon>
        <taxon>Flavobacteriaceae</taxon>
        <taxon>Robiginitalea</taxon>
    </lineage>
</organism>
<feature type="domain" description="Putative auto-transporter adhesin head GIN" evidence="1">
    <location>
        <begin position="156"/>
        <end position="256"/>
    </location>
</feature>
<accession>A4CGA6</accession>
<gene>
    <name evidence="2" type="ordered locus">RB2501_03680</name>
</gene>
<dbReference type="InterPro" id="IPR021255">
    <property type="entry name" value="DUF2807"/>
</dbReference>
<protein>
    <recommendedName>
        <fullName evidence="1">Putative auto-transporter adhesin head GIN domain-containing protein</fullName>
    </recommendedName>
</protein>
<keyword evidence="3" id="KW-1185">Reference proteome</keyword>
<evidence type="ECO:0000259" key="1">
    <source>
        <dbReference type="Pfam" id="PF10988"/>
    </source>
</evidence>
<dbReference type="EMBL" id="CP001712">
    <property type="protein sequence ID" value="EAR15964.1"/>
    <property type="molecule type" value="Genomic_DNA"/>
</dbReference>
<dbReference type="Gene3D" id="2.160.20.120">
    <property type="match status" value="1"/>
</dbReference>
<dbReference type="Proteomes" id="UP000009049">
    <property type="component" value="Chromosome"/>
</dbReference>
<dbReference type="HOGENOM" id="CLU_082982_0_0_10"/>
<name>A4CGA6_ROBBH</name>
<dbReference type="STRING" id="313596.RB2501_03680"/>
<evidence type="ECO:0000313" key="3">
    <source>
        <dbReference type="Proteomes" id="UP000009049"/>
    </source>
</evidence>